<dbReference type="OrthoDB" id="2507140at2759"/>
<dbReference type="AlphaFoldDB" id="A0A517LL01"/>
<dbReference type="EMBL" id="CP042199">
    <property type="protein sequence ID" value="QDS76311.1"/>
    <property type="molecule type" value="Genomic_DNA"/>
</dbReference>
<evidence type="ECO:0000256" key="1">
    <source>
        <dbReference type="SAM" id="SignalP"/>
    </source>
</evidence>
<evidence type="ECO:0000313" key="3">
    <source>
        <dbReference type="Proteomes" id="UP000316270"/>
    </source>
</evidence>
<evidence type="ECO:0008006" key="4">
    <source>
        <dbReference type="Google" id="ProtNLM"/>
    </source>
</evidence>
<keyword evidence="1" id="KW-0732">Signal</keyword>
<organism evidence="2 3">
    <name type="scientific">Venturia effusa</name>
    <dbReference type="NCBI Taxonomy" id="50376"/>
    <lineage>
        <taxon>Eukaryota</taxon>
        <taxon>Fungi</taxon>
        <taxon>Dikarya</taxon>
        <taxon>Ascomycota</taxon>
        <taxon>Pezizomycotina</taxon>
        <taxon>Dothideomycetes</taxon>
        <taxon>Pleosporomycetidae</taxon>
        <taxon>Venturiales</taxon>
        <taxon>Venturiaceae</taxon>
        <taxon>Venturia</taxon>
    </lineage>
</organism>
<dbReference type="Proteomes" id="UP000316270">
    <property type="component" value="Chromosome 15"/>
</dbReference>
<proteinExistence type="predicted"/>
<keyword evidence="3" id="KW-1185">Reference proteome</keyword>
<accession>A0A517LL01</accession>
<sequence length="168" mass="16350">MRFSAALLTVAAGIVSAASTTATSVAASSTGSTCDAQSVFDLCIQSTTAILNDCNQADYICMCQKQTDVLTCYNTCPDDPLHSSAKGTNASYCQAAAQQSSASVAASGTPTVVSSASRATNTASTTGTTASVSNASASARASSTGAAANVYAPVGGLAALAIGVVGLV</sequence>
<gene>
    <name evidence="2" type="ORF">FKW77_002365</name>
</gene>
<evidence type="ECO:0000313" key="2">
    <source>
        <dbReference type="EMBL" id="QDS76311.1"/>
    </source>
</evidence>
<feature type="chain" id="PRO_5021854204" description="Extracellular membrane protein CFEM domain-containing protein" evidence="1">
    <location>
        <begin position="18"/>
        <end position="168"/>
    </location>
</feature>
<protein>
    <recommendedName>
        <fullName evidence="4">Extracellular membrane protein CFEM domain-containing protein</fullName>
    </recommendedName>
</protein>
<feature type="signal peptide" evidence="1">
    <location>
        <begin position="1"/>
        <end position="17"/>
    </location>
</feature>
<reference evidence="2 3" key="1">
    <citation type="submission" date="2019-07" db="EMBL/GenBank/DDBJ databases">
        <title>Finished genome of Venturia effusa.</title>
        <authorList>
            <person name="Young C.A."/>
            <person name="Cox M.P."/>
            <person name="Ganley A.R.D."/>
            <person name="David W.J."/>
        </authorList>
    </citation>
    <scope>NUCLEOTIDE SEQUENCE [LARGE SCALE GENOMIC DNA]</scope>
    <source>
        <strain evidence="3">albino</strain>
    </source>
</reference>
<dbReference type="STRING" id="50376.A0A517LL01"/>
<name>A0A517LL01_9PEZI</name>